<comment type="caution">
    <text evidence="6">The sequence shown here is derived from an EMBL/GenBank/DDBJ whole genome shotgun (WGS) entry which is preliminary data.</text>
</comment>
<organism evidence="6 7">
    <name type="scientific">Portunus trituberculatus</name>
    <name type="common">Swimming crab</name>
    <name type="synonym">Neptunus trituberculatus</name>
    <dbReference type="NCBI Taxonomy" id="210409"/>
    <lineage>
        <taxon>Eukaryota</taxon>
        <taxon>Metazoa</taxon>
        <taxon>Ecdysozoa</taxon>
        <taxon>Arthropoda</taxon>
        <taxon>Crustacea</taxon>
        <taxon>Multicrustacea</taxon>
        <taxon>Malacostraca</taxon>
        <taxon>Eumalacostraca</taxon>
        <taxon>Eucarida</taxon>
        <taxon>Decapoda</taxon>
        <taxon>Pleocyemata</taxon>
        <taxon>Brachyura</taxon>
        <taxon>Eubrachyura</taxon>
        <taxon>Portunoidea</taxon>
        <taxon>Portunidae</taxon>
        <taxon>Portuninae</taxon>
        <taxon>Portunus</taxon>
    </lineage>
</organism>
<keyword evidence="3 5" id="KW-0378">Hydrolase</keyword>
<dbReference type="OrthoDB" id="5839at2759"/>
<dbReference type="SUPFAM" id="SSF52540">
    <property type="entry name" value="P-loop containing nucleoside triphosphate hydrolases"/>
    <property type="match status" value="1"/>
</dbReference>
<evidence type="ECO:0000256" key="3">
    <source>
        <dbReference type="ARBA" id="ARBA00022801"/>
    </source>
</evidence>
<proteinExistence type="inferred from homology"/>
<keyword evidence="4 5" id="KW-0342">GTP-binding</keyword>
<name>A0A5B7CHY6_PORTR</name>
<dbReference type="InterPro" id="IPR004130">
    <property type="entry name" value="Gpn"/>
</dbReference>
<evidence type="ECO:0000256" key="1">
    <source>
        <dbReference type="ARBA" id="ARBA00005290"/>
    </source>
</evidence>
<comment type="similarity">
    <text evidence="1 5">Belongs to the GPN-loop GTPase family.</text>
</comment>
<evidence type="ECO:0000256" key="2">
    <source>
        <dbReference type="ARBA" id="ARBA00022741"/>
    </source>
</evidence>
<keyword evidence="2 5" id="KW-0547">Nucleotide-binding</keyword>
<accession>A0A5B7CHY6</accession>
<reference evidence="6 7" key="1">
    <citation type="submission" date="2019-05" db="EMBL/GenBank/DDBJ databases">
        <title>Another draft genome of Portunus trituberculatus and its Hox gene families provides insights of decapod evolution.</title>
        <authorList>
            <person name="Jeong J.-H."/>
            <person name="Song I."/>
            <person name="Kim S."/>
            <person name="Choi T."/>
            <person name="Kim D."/>
            <person name="Ryu S."/>
            <person name="Kim W."/>
        </authorList>
    </citation>
    <scope>NUCLEOTIDE SEQUENCE [LARGE SCALE GENOMIC DNA]</scope>
    <source>
        <tissue evidence="6">Muscle</tissue>
    </source>
</reference>
<gene>
    <name evidence="6" type="primary">gpn3</name>
    <name evidence="6" type="ORF">E2C01_001568</name>
</gene>
<dbReference type="Proteomes" id="UP000324222">
    <property type="component" value="Unassembled WGS sequence"/>
</dbReference>
<evidence type="ECO:0000256" key="4">
    <source>
        <dbReference type="ARBA" id="ARBA00023134"/>
    </source>
</evidence>
<dbReference type="PANTHER" id="PTHR21231:SF7">
    <property type="entry name" value="GPN-LOOP GTPASE 3"/>
    <property type="match status" value="1"/>
</dbReference>
<dbReference type="AlphaFoldDB" id="A0A5B7CHY6"/>
<evidence type="ECO:0000313" key="7">
    <source>
        <dbReference type="Proteomes" id="UP000324222"/>
    </source>
</evidence>
<sequence length="219" mass="25427">MYKIVFGIEKIDREDLVLLTEEVGRTRGHEKKIRMRQLVEQLQAWDFQVCAIFVLDAGYMVDAARFLSGSLTALATMVQLEVPHINILTKMDLLNRAARQQLEMFLEPEIHELLASEHNVSRFNKKYHKLTHALGKVLDDFSLVRYIPLNINDEESLTDVLIQTDFALQYGEDLDVKGKDFEYPDPEDRDLKKNIDTYTYNLCVLRPGTTSVYYVRVPQ</sequence>
<dbReference type="EMBL" id="VSRR010000051">
    <property type="protein sequence ID" value="MPC08970.1"/>
    <property type="molecule type" value="Genomic_DNA"/>
</dbReference>
<evidence type="ECO:0000313" key="6">
    <source>
        <dbReference type="EMBL" id="MPC08970.1"/>
    </source>
</evidence>
<dbReference type="Pfam" id="PF03029">
    <property type="entry name" value="ATP_bind_1"/>
    <property type="match status" value="1"/>
</dbReference>
<protein>
    <recommendedName>
        <fullName evidence="5">GPN-loop GTPase 3</fullName>
    </recommendedName>
</protein>
<dbReference type="GO" id="GO:0003924">
    <property type="term" value="F:GTPase activity"/>
    <property type="evidence" value="ECO:0007669"/>
    <property type="project" value="TreeGrafter"/>
</dbReference>
<dbReference type="GO" id="GO:0005525">
    <property type="term" value="F:GTP binding"/>
    <property type="evidence" value="ECO:0007669"/>
    <property type="project" value="UniProtKB-KW"/>
</dbReference>
<dbReference type="InterPro" id="IPR027417">
    <property type="entry name" value="P-loop_NTPase"/>
</dbReference>
<evidence type="ECO:0000256" key="5">
    <source>
        <dbReference type="RuleBase" id="RU365059"/>
    </source>
</evidence>
<keyword evidence="7" id="KW-1185">Reference proteome</keyword>
<comment type="function">
    <text evidence="5">Small GTPase required for proper nuclear import of RNA polymerase II and III (RNAPII and RNAPIII). May act at an RNAP assembly step prior to nuclear import.</text>
</comment>
<dbReference type="PANTHER" id="PTHR21231">
    <property type="entry name" value="XPA-BINDING PROTEIN 1-RELATED"/>
    <property type="match status" value="1"/>
</dbReference>
<comment type="subunit">
    <text evidence="5">Binds to RNA polymerase II (RNAPII).</text>
</comment>
<dbReference type="Gene3D" id="3.40.50.300">
    <property type="entry name" value="P-loop containing nucleotide triphosphate hydrolases"/>
    <property type="match status" value="1"/>
</dbReference>